<organism evidence="4 5">
    <name type="scientific">Saccharothrix hoggarensis</name>
    <dbReference type="NCBI Taxonomy" id="913853"/>
    <lineage>
        <taxon>Bacteria</taxon>
        <taxon>Bacillati</taxon>
        <taxon>Actinomycetota</taxon>
        <taxon>Actinomycetes</taxon>
        <taxon>Pseudonocardiales</taxon>
        <taxon>Pseudonocardiaceae</taxon>
        <taxon>Saccharothrix</taxon>
    </lineage>
</organism>
<proteinExistence type="predicted"/>
<keyword evidence="5" id="KW-1185">Reference proteome</keyword>
<comment type="caution">
    <text evidence="4">The sequence shown here is derived from an EMBL/GenBank/DDBJ whole genome shotgun (WGS) entry which is preliminary data.</text>
</comment>
<dbReference type="PANTHER" id="PTHR43333:SF1">
    <property type="entry name" value="D-ISOMER SPECIFIC 2-HYDROXYACID DEHYDROGENASE NAD-BINDING DOMAIN-CONTAINING PROTEIN"/>
    <property type="match status" value="1"/>
</dbReference>
<evidence type="ECO:0000259" key="3">
    <source>
        <dbReference type="Pfam" id="PF02826"/>
    </source>
</evidence>
<name>A0ABW3QSR9_9PSEU</name>
<evidence type="ECO:0000256" key="2">
    <source>
        <dbReference type="ARBA" id="ARBA00023027"/>
    </source>
</evidence>
<dbReference type="EMBL" id="JBHTLK010000049">
    <property type="protein sequence ID" value="MFD1147867.1"/>
    <property type="molecule type" value="Genomic_DNA"/>
</dbReference>
<dbReference type="SUPFAM" id="SSF51735">
    <property type="entry name" value="NAD(P)-binding Rossmann-fold domains"/>
    <property type="match status" value="1"/>
</dbReference>
<accession>A0ABW3QSR9</accession>
<dbReference type="Proteomes" id="UP001597168">
    <property type="component" value="Unassembled WGS sequence"/>
</dbReference>
<reference evidence="5" key="1">
    <citation type="journal article" date="2019" name="Int. J. Syst. Evol. Microbiol.">
        <title>The Global Catalogue of Microorganisms (GCM) 10K type strain sequencing project: providing services to taxonomists for standard genome sequencing and annotation.</title>
        <authorList>
            <consortium name="The Broad Institute Genomics Platform"/>
            <consortium name="The Broad Institute Genome Sequencing Center for Infectious Disease"/>
            <person name="Wu L."/>
            <person name="Ma J."/>
        </authorList>
    </citation>
    <scope>NUCLEOTIDE SEQUENCE [LARGE SCALE GENOMIC DNA]</scope>
    <source>
        <strain evidence="5">CCUG 60214</strain>
    </source>
</reference>
<gene>
    <name evidence="4" type="ORF">ACFQ3T_12080</name>
</gene>
<evidence type="ECO:0000256" key="1">
    <source>
        <dbReference type="ARBA" id="ARBA00023002"/>
    </source>
</evidence>
<dbReference type="PANTHER" id="PTHR43333">
    <property type="entry name" value="2-HACID_DH_C DOMAIN-CONTAINING PROTEIN"/>
    <property type="match status" value="1"/>
</dbReference>
<dbReference type="RefSeq" id="WP_380723329.1">
    <property type="nucleotide sequence ID" value="NZ_JBHTLK010000049.1"/>
</dbReference>
<feature type="domain" description="D-isomer specific 2-hydroxyacid dehydrogenase NAD-binding" evidence="3">
    <location>
        <begin position="106"/>
        <end position="274"/>
    </location>
</feature>
<keyword evidence="2" id="KW-0520">NAD</keyword>
<keyword evidence="1" id="KW-0560">Oxidoreductase</keyword>
<dbReference type="Pfam" id="PF02826">
    <property type="entry name" value="2-Hacid_dh_C"/>
    <property type="match status" value="1"/>
</dbReference>
<dbReference type="InterPro" id="IPR036291">
    <property type="entry name" value="NAD(P)-bd_dom_sf"/>
</dbReference>
<evidence type="ECO:0000313" key="4">
    <source>
        <dbReference type="EMBL" id="MFD1147867.1"/>
    </source>
</evidence>
<dbReference type="InterPro" id="IPR006140">
    <property type="entry name" value="D-isomer_DH_NAD-bd"/>
</dbReference>
<protein>
    <submittedName>
        <fullName evidence="4">NAD(P)-dependent oxidoreductase</fullName>
    </submittedName>
</protein>
<sequence>MQVLVSNEPDDEVGVEKLSDLNGVEVCTYDPNVSVLTDTQRMSEILLPPYRGSHRPIPLVEQLPNLGMVQLLSAGVDEWAEHVPDSVVLSSARGAHAGPVSEWVLSAILTQYRQWPALVRFQDSRVWAHRRFNADTLDGKRVLIVGAGSIGRAVARRLTAFDVSCTLVASAPRDGVHGADEIPDLVPGHHIVVIAAPLTEKTRGLVNAEFLATMSDGALLVNAARGKIVDTMALVGELESGRLRAALDVTEPEPLPKDHPLWSCPGVIVSPHSARTVPGVNLLCYEVAAARIAGFINLGTVARQSEKGAL</sequence>
<evidence type="ECO:0000313" key="5">
    <source>
        <dbReference type="Proteomes" id="UP001597168"/>
    </source>
</evidence>
<dbReference type="Gene3D" id="3.40.50.720">
    <property type="entry name" value="NAD(P)-binding Rossmann-like Domain"/>
    <property type="match status" value="2"/>
</dbReference>